<dbReference type="AlphaFoldDB" id="A0A837KWS4"/>
<gene>
    <name evidence="2" type="ORF">WA04_09595</name>
</gene>
<dbReference type="EMBL" id="LBKL01000088">
    <property type="protein sequence ID" value="KLL36002.1"/>
    <property type="molecule type" value="Genomic_DNA"/>
</dbReference>
<keyword evidence="1" id="KW-0812">Transmembrane</keyword>
<sequence length="86" mass="10086">MSKKDPQKLGPIARRKQAINHYVTIRKVKNQEIRNYFASEEEPDPDRLAEQKARDQEFLKSLKKIGISFVIFLIVYAILKTILGLW</sequence>
<dbReference type="RefSeq" id="WP_047209095.1">
    <property type="nucleotide sequence ID" value="NZ_LBKL01000088.1"/>
</dbReference>
<dbReference type="Proteomes" id="UP000035346">
    <property type="component" value="Unassembled WGS sequence"/>
</dbReference>
<organism evidence="2 3">
    <name type="scientific">Streptococcus agalactiae</name>
    <dbReference type="NCBI Taxonomy" id="1311"/>
    <lineage>
        <taxon>Bacteria</taxon>
        <taxon>Bacillati</taxon>
        <taxon>Bacillota</taxon>
        <taxon>Bacilli</taxon>
        <taxon>Lactobacillales</taxon>
        <taxon>Streptococcaceae</taxon>
        <taxon>Streptococcus</taxon>
    </lineage>
</organism>
<accession>A0A837KWS4</accession>
<protein>
    <submittedName>
        <fullName evidence="2">Uncharacterized protein</fullName>
    </submittedName>
</protein>
<keyword evidence="1" id="KW-1133">Transmembrane helix</keyword>
<evidence type="ECO:0000256" key="1">
    <source>
        <dbReference type="SAM" id="Phobius"/>
    </source>
</evidence>
<feature type="transmembrane region" description="Helical" evidence="1">
    <location>
        <begin position="65"/>
        <end position="85"/>
    </location>
</feature>
<reference evidence="2 3" key="1">
    <citation type="journal article" date="2015" name="PLoS ONE">
        <title>Genomic analysis reveals the molecular basis for capsule loss in the group B streptococcus population.</title>
        <authorList>
            <consortium name="DEVANI Consortium"/>
            <person name="Rosini R."/>
            <person name="Campisi E."/>
            <person name="De Chiara M."/>
            <person name="Tettelin H."/>
            <person name="Rinaudo D."/>
            <person name="Toniolo C."/>
            <person name="Metruccio M."/>
            <person name="Guidotti S."/>
            <person name="Sorensen U.B."/>
            <person name="Kilian M."/>
            <person name="Ramirez M."/>
            <person name="Janulczyk R."/>
            <person name="Donati C."/>
            <person name="Grandi G."/>
            <person name="Margarit I."/>
        </authorList>
    </citation>
    <scope>NUCLEOTIDE SEQUENCE [LARGE SCALE GENOMIC DNA]</scope>
    <source>
        <strain evidence="2 3">DK-B-USS-215</strain>
    </source>
</reference>
<evidence type="ECO:0000313" key="3">
    <source>
        <dbReference type="Proteomes" id="UP000035346"/>
    </source>
</evidence>
<name>A0A837KWS4_STRAG</name>
<proteinExistence type="predicted"/>
<evidence type="ECO:0000313" key="2">
    <source>
        <dbReference type="EMBL" id="KLL36002.1"/>
    </source>
</evidence>
<comment type="caution">
    <text evidence="2">The sequence shown here is derived from an EMBL/GenBank/DDBJ whole genome shotgun (WGS) entry which is preliminary data.</text>
</comment>
<keyword evidence="1" id="KW-0472">Membrane</keyword>